<accession>A0A1J4JG90</accession>
<dbReference type="PANTHER" id="PTHR24056">
    <property type="entry name" value="CELL DIVISION PROTEIN KINASE"/>
    <property type="match status" value="1"/>
</dbReference>
<dbReference type="GO" id="GO:0005634">
    <property type="term" value="C:nucleus"/>
    <property type="evidence" value="ECO:0007669"/>
    <property type="project" value="TreeGrafter"/>
</dbReference>
<dbReference type="Proteomes" id="UP000179807">
    <property type="component" value="Unassembled WGS sequence"/>
</dbReference>
<dbReference type="AlphaFoldDB" id="A0A1J4JG90"/>
<dbReference type="Gene3D" id="1.10.510.10">
    <property type="entry name" value="Transferase(Phosphotransferase) domain 1"/>
    <property type="match status" value="1"/>
</dbReference>
<feature type="region of interest" description="Disordered" evidence="7">
    <location>
        <begin position="365"/>
        <end position="393"/>
    </location>
</feature>
<keyword evidence="4" id="KW-0547">Nucleotide-binding</keyword>
<dbReference type="GeneID" id="94845579"/>
<dbReference type="RefSeq" id="XP_068350456.1">
    <property type="nucleotide sequence ID" value="XM_068510875.1"/>
</dbReference>
<evidence type="ECO:0000256" key="6">
    <source>
        <dbReference type="ARBA" id="ARBA00022840"/>
    </source>
</evidence>
<dbReference type="InterPro" id="IPR011009">
    <property type="entry name" value="Kinase-like_dom_sf"/>
</dbReference>
<evidence type="ECO:0000256" key="7">
    <source>
        <dbReference type="SAM" id="MobiDB-lite"/>
    </source>
</evidence>
<comment type="similarity">
    <text evidence="1">Belongs to the protein kinase superfamily. CMGC Ser/Thr protein kinase family. CDC2/CDKX subfamily.</text>
</comment>
<dbReference type="SMART" id="SM00220">
    <property type="entry name" value="S_TKc"/>
    <property type="match status" value="1"/>
</dbReference>
<evidence type="ECO:0000256" key="1">
    <source>
        <dbReference type="ARBA" id="ARBA00006485"/>
    </source>
</evidence>
<proteinExistence type="inferred from homology"/>
<gene>
    <name evidence="9" type="ORF">TRFO_36520</name>
</gene>
<evidence type="ECO:0000256" key="5">
    <source>
        <dbReference type="ARBA" id="ARBA00022777"/>
    </source>
</evidence>
<dbReference type="Gene3D" id="3.30.200.20">
    <property type="entry name" value="Phosphorylase Kinase, domain 1"/>
    <property type="match status" value="1"/>
</dbReference>
<keyword evidence="10" id="KW-1185">Reference proteome</keyword>
<dbReference type="InterPro" id="IPR050108">
    <property type="entry name" value="CDK"/>
</dbReference>
<dbReference type="EMBL" id="MLAK01001124">
    <property type="protein sequence ID" value="OHS97319.1"/>
    <property type="molecule type" value="Genomic_DNA"/>
</dbReference>
<keyword evidence="2" id="KW-0723">Serine/threonine-protein kinase</keyword>
<dbReference type="PROSITE" id="PS50011">
    <property type="entry name" value="PROTEIN_KINASE_DOM"/>
    <property type="match status" value="1"/>
</dbReference>
<dbReference type="InterPro" id="IPR000719">
    <property type="entry name" value="Prot_kinase_dom"/>
</dbReference>
<evidence type="ECO:0000256" key="3">
    <source>
        <dbReference type="ARBA" id="ARBA00022679"/>
    </source>
</evidence>
<dbReference type="PROSITE" id="PS00108">
    <property type="entry name" value="PROTEIN_KINASE_ST"/>
    <property type="match status" value="1"/>
</dbReference>
<protein>
    <submittedName>
        <fullName evidence="9">CMGC family protein kinase</fullName>
    </submittedName>
</protein>
<evidence type="ECO:0000259" key="8">
    <source>
        <dbReference type="PROSITE" id="PS50011"/>
    </source>
</evidence>
<keyword evidence="6" id="KW-0067">ATP-binding</keyword>
<reference evidence="9" key="1">
    <citation type="submission" date="2016-10" db="EMBL/GenBank/DDBJ databases">
        <authorList>
            <person name="Benchimol M."/>
            <person name="Almeida L.G."/>
            <person name="Vasconcelos A.T."/>
            <person name="Perreira-Neves A."/>
            <person name="Rosa I.A."/>
            <person name="Tasca T."/>
            <person name="Bogo M.R."/>
            <person name="de Souza W."/>
        </authorList>
    </citation>
    <scope>NUCLEOTIDE SEQUENCE [LARGE SCALE GENOMIC DNA]</scope>
    <source>
        <strain evidence="9">K</strain>
    </source>
</reference>
<dbReference type="GO" id="GO:0000307">
    <property type="term" value="C:cyclin-dependent protein kinase holoenzyme complex"/>
    <property type="evidence" value="ECO:0007669"/>
    <property type="project" value="TreeGrafter"/>
</dbReference>
<dbReference type="FunFam" id="1.10.510.10:FF:000624">
    <property type="entry name" value="Mitogen-activated protein kinase"/>
    <property type="match status" value="1"/>
</dbReference>
<evidence type="ECO:0000256" key="2">
    <source>
        <dbReference type="ARBA" id="ARBA00022527"/>
    </source>
</evidence>
<keyword evidence="5 9" id="KW-0418">Kinase</keyword>
<feature type="domain" description="Protein kinase" evidence="8">
    <location>
        <begin position="48"/>
        <end position="340"/>
    </location>
</feature>
<evidence type="ECO:0000313" key="10">
    <source>
        <dbReference type="Proteomes" id="UP000179807"/>
    </source>
</evidence>
<dbReference type="GO" id="GO:0008353">
    <property type="term" value="F:RNA polymerase II CTD heptapeptide repeat kinase activity"/>
    <property type="evidence" value="ECO:0007669"/>
    <property type="project" value="TreeGrafter"/>
</dbReference>
<evidence type="ECO:0000256" key="4">
    <source>
        <dbReference type="ARBA" id="ARBA00022741"/>
    </source>
</evidence>
<dbReference type="InterPro" id="IPR008271">
    <property type="entry name" value="Ser/Thr_kinase_AS"/>
</dbReference>
<dbReference type="GO" id="GO:0032968">
    <property type="term" value="P:positive regulation of transcription elongation by RNA polymerase II"/>
    <property type="evidence" value="ECO:0007669"/>
    <property type="project" value="TreeGrafter"/>
</dbReference>
<dbReference type="VEuPathDB" id="TrichDB:TRFO_36520"/>
<evidence type="ECO:0000313" key="9">
    <source>
        <dbReference type="EMBL" id="OHS97319.1"/>
    </source>
</evidence>
<dbReference type="OrthoDB" id="204883at2759"/>
<name>A0A1J4JG90_9EUKA</name>
<comment type="caution">
    <text evidence="9">The sequence shown here is derived from an EMBL/GenBank/DDBJ whole genome shotgun (WGS) entry which is preliminary data.</text>
</comment>
<organism evidence="9 10">
    <name type="scientific">Tritrichomonas foetus</name>
    <dbReference type="NCBI Taxonomy" id="1144522"/>
    <lineage>
        <taxon>Eukaryota</taxon>
        <taxon>Metamonada</taxon>
        <taxon>Parabasalia</taxon>
        <taxon>Tritrichomonadida</taxon>
        <taxon>Tritrichomonadidae</taxon>
        <taxon>Tritrichomonas</taxon>
    </lineage>
</organism>
<keyword evidence="3" id="KW-0808">Transferase</keyword>
<sequence length="393" mass="45471">MKIVILNHLSTQIHRKNNIDSFKNDKNPLNKMESTENQSDLIKITDNYYLIEAIGGGTCGDVIKGKDINTGEIVAMKKIKYLHIEQGFPINAMREIKFLREIKSHENIITLKSVETSAERYVYLIFDYCEYDLQGILSLTSLTFSQIKCYMRQLLIALDVCNKNKLIHRDLKPANILLTPQNVVKLCDFGLAKDYKEILSKPPTNKVITIWYRPPELLLGTDHYGAEIDIWSAGCILYEMITREVLFRSNYDNENDEISAIFRVHGVPTDAEWPGWKDLPNAKLFLDNRIAPPHRQSFQEFLEKKIPAEFHDAIDLMMKMLQLDPTKRISVEEALKHPFINDNYEDYHHSKLPELTLTSCHQSQITTTQTKKPRKKCDVSKLRPSKPKLPDVH</sequence>
<dbReference type="Pfam" id="PF00069">
    <property type="entry name" value="Pkinase"/>
    <property type="match status" value="1"/>
</dbReference>
<dbReference type="GO" id="GO:0005524">
    <property type="term" value="F:ATP binding"/>
    <property type="evidence" value="ECO:0007669"/>
    <property type="project" value="UniProtKB-KW"/>
</dbReference>
<dbReference type="SUPFAM" id="SSF56112">
    <property type="entry name" value="Protein kinase-like (PK-like)"/>
    <property type="match status" value="1"/>
</dbReference>
<dbReference type="PANTHER" id="PTHR24056:SF546">
    <property type="entry name" value="CYCLIN-DEPENDENT KINASE 12"/>
    <property type="match status" value="1"/>
</dbReference>